<dbReference type="PANTHER" id="PTHR46268">
    <property type="entry name" value="STRESS RESPONSE PROTEIN NHAX"/>
    <property type="match status" value="1"/>
</dbReference>
<dbReference type="Pfam" id="PF00582">
    <property type="entry name" value="Usp"/>
    <property type="match status" value="2"/>
</dbReference>
<dbReference type="EMBL" id="VAVZ01000014">
    <property type="protein sequence ID" value="TLP98069.1"/>
    <property type="molecule type" value="Genomic_DNA"/>
</dbReference>
<feature type="domain" description="UspA" evidence="2">
    <location>
        <begin position="23"/>
        <end position="158"/>
    </location>
</feature>
<comment type="similarity">
    <text evidence="1">Belongs to the universal stress protein A family.</text>
</comment>
<accession>A0A5R9BCU0</accession>
<evidence type="ECO:0000313" key="3">
    <source>
        <dbReference type="EMBL" id="TLP98069.1"/>
    </source>
</evidence>
<dbReference type="PANTHER" id="PTHR46268:SF6">
    <property type="entry name" value="UNIVERSAL STRESS PROTEIN UP12"/>
    <property type="match status" value="1"/>
</dbReference>
<organism evidence="3 4">
    <name type="scientific">Nesterenkonia salmonea</name>
    <dbReference type="NCBI Taxonomy" id="1804987"/>
    <lineage>
        <taxon>Bacteria</taxon>
        <taxon>Bacillati</taxon>
        <taxon>Actinomycetota</taxon>
        <taxon>Actinomycetes</taxon>
        <taxon>Micrococcales</taxon>
        <taxon>Micrococcaceae</taxon>
        <taxon>Nesterenkonia</taxon>
    </lineage>
</organism>
<dbReference type="Gene3D" id="3.40.50.620">
    <property type="entry name" value="HUPs"/>
    <property type="match status" value="2"/>
</dbReference>
<keyword evidence="4" id="KW-1185">Reference proteome</keyword>
<evidence type="ECO:0000259" key="2">
    <source>
        <dbReference type="Pfam" id="PF00582"/>
    </source>
</evidence>
<comment type="caution">
    <text evidence="3">The sequence shown here is derived from an EMBL/GenBank/DDBJ whole genome shotgun (WGS) entry which is preliminary data.</text>
</comment>
<sequence length="334" mass="35366">MNSDSHSSPRPIVFDPASRDPAVLVGFDGSDQSFQALHYGALAARSSGRILTVVTAFTVPAPVYTTLTAVPNTSEAKTAASSAKSVLAEARAYLRDYPGKVFYRVEQGDAAGVLVDLSAVAELVVVGSRGRGGFVGRIMGSVSSALPAHAYCPTVVVHRQYVTSTGDGTDRFAPPSDPRPVIVGIDRSKHSRVAALHAAQVAQEIGTTLHMLMALPSLEGWADWYPELGTTDQGLVERRTSQLERSLQAEVDWVAGHYPTLALTAAVKPGDPVILLARSTARAQLTVVGNRGRSGFTGVLLGSVSRGVLLRAEGPVMVVPDIEDERLNNQPQFS</sequence>
<dbReference type="AlphaFoldDB" id="A0A5R9BCU0"/>
<dbReference type="Proteomes" id="UP000310458">
    <property type="component" value="Unassembled WGS sequence"/>
</dbReference>
<dbReference type="InterPro" id="IPR006015">
    <property type="entry name" value="Universal_stress_UspA"/>
</dbReference>
<gene>
    <name evidence="3" type="ORF">FEF26_06685</name>
</gene>
<proteinExistence type="inferred from homology"/>
<dbReference type="OrthoDB" id="267918at2"/>
<name>A0A5R9BCU0_9MICC</name>
<dbReference type="InterPro" id="IPR014729">
    <property type="entry name" value="Rossmann-like_a/b/a_fold"/>
</dbReference>
<dbReference type="RefSeq" id="WP_138252764.1">
    <property type="nucleotide sequence ID" value="NZ_VAVZ01000014.1"/>
</dbReference>
<evidence type="ECO:0000256" key="1">
    <source>
        <dbReference type="ARBA" id="ARBA00008791"/>
    </source>
</evidence>
<dbReference type="SUPFAM" id="SSF52402">
    <property type="entry name" value="Adenine nucleotide alpha hydrolases-like"/>
    <property type="match status" value="2"/>
</dbReference>
<protein>
    <submittedName>
        <fullName evidence="3">Universal stress protein</fullName>
    </submittedName>
</protein>
<dbReference type="InterPro" id="IPR006016">
    <property type="entry name" value="UspA"/>
</dbReference>
<dbReference type="PRINTS" id="PR01438">
    <property type="entry name" value="UNVRSLSTRESS"/>
</dbReference>
<evidence type="ECO:0000313" key="4">
    <source>
        <dbReference type="Proteomes" id="UP000310458"/>
    </source>
</evidence>
<reference evidence="3 4" key="1">
    <citation type="submission" date="2019-05" db="EMBL/GenBank/DDBJ databases">
        <title>Nesterenkonia sp. GY074 isolated from the Southern Atlantic Ocean.</title>
        <authorList>
            <person name="Zhang G."/>
        </authorList>
    </citation>
    <scope>NUCLEOTIDE SEQUENCE [LARGE SCALE GENOMIC DNA]</scope>
    <source>
        <strain evidence="3 4">GY074</strain>
    </source>
</reference>
<feature type="domain" description="UspA" evidence="2">
    <location>
        <begin position="179"/>
        <end position="320"/>
    </location>
</feature>